<evidence type="ECO:0000313" key="12">
    <source>
        <dbReference type="Proteomes" id="UP000037460"/>
    </source>
</evidence>
<feature type="domain" description="Alpha galactosidase C-terminal" evidence="10">
    <location>
        <begin position="390"/>
        <end position="448"/>
    </location>
</feature>
<comment type="caution">
    <text evidence="11">The sequence shown here is derived from an EMBL/GenBank/DDBJ whole genome shotgun (WGS) entry which is preliminary data.</text>
</comment>
<dbReference type="Pfam" id="PF16499">
    <property type="entry name" value="Melibiase_2"/>
    <property type="match status" value="1"/>
</dbReference>
<dbReference type="SUPFAM" id="SSF51011">
    <property type="entry name" value="Glycosyl hydrolase domain"/>
    <property type="match status" value="1"/>
</dbReference>
<dbReference type="InterPro" id="IPR013780">
    <property type="entry name" value="Glyco_hydro_b"/>
</dbReference>
<name>A0A0M0JRF5_9EUKA</name>
<dbReference type="GO" id="GO:0004557">
    <property type="term" value="F:alpha-galactosidase activity"/>
    <property type="evidence" value="ECO:0007669"/>
    <property type="project" value="UniProtKB-EC"/>
</dbReference>
<evidence type="ECO:0000256" key="2">
    <source>
        <dbReference type="ARBA" id="ARBA00009743"/>
    </source>
</evidence>
<dbReference type="PANTHER" id="PTHR11452:SF75">
    <property type="entry name" value="ALPHA-GALACTOSIDASE MEL1"/>
    <property type="match status" value="1"/>
</dbReference>
<dbReference type="PANTHER" id="PTHR11452">
    <property type="entry name" value="ALPHA-GALACTOSIDASE/ALPHA-N-ACETYLGALACTOSAMINIDASE"/>
    <property type="match status" value="1"/>
</dbReference>
<proteinExistence type="inferred from homology"/>
<dbReference type="EC" id="3.2.1.22" evidence="3 7"/>
<dbReference type="GO" id="GO:0005975">
    <property type="term" value="P:carbohydrate metabolic process"/>
    <property type="evidence" value="ECO:0007669"/>
    <property type="project" value="InterPro"/>
</dbReference>
<keyword evidence="6 7" id="KW-0326">Glycosidase</keyword>
<evidence type="ECO:0000256" key="8">
    <source>
        <dbReference type="SAM" id="Phobius"/>
    </source>
</evidence>
<reference evidence="12" key="1">
    <citation type="journal article" date="2015" name="PLoS Genet.">
        <title>Genome Sequence and Transcriptome Analyses of Chrysochromulina tobin: Metabolic Tools for Enhanced Algal Fitness in the Prominent Order Prymnesiales (Haptophyceae).</title>
        <authorList>
            <person name="Hovde B.T."/>
            <person name="Deodato C.R."/>
            <person name="Hunsperger H.M."/>
            <person name="Ryken S.A."/>
            <person name="Yost W."/>
            <person name="Jha R.K."/>
            <person name="Patterson J."/>
            <person name="Monnat R.J. Jr."/>
            <person name="Barlow S.B."/>
            <person name="Starkenburg S.R."/>
            <person name="Cattolico R.A."/>
        </authorList>
    </citation>
    <scope>NUCLEOTIDE SEQUENCE</scope>
    <source>
        <strain evidence="12">CCMP291</strain>
    </source>
</reference>
<feature type="chain" id="PRO_5005602147" description="Alpha-galactosidase" evidence="9">
    <location>
        <begin position="22"/>
        <end position="474"/>
    </location>
</feature>
<evidence type="ECO:0000313" key="11">
    <source>
        <dbReference type="EMBL" id="KOO29181.1"/>
    </source>
</evidence>
<protein>
    <recommendedName>
        <fullName evidence="3 7">Alpha-galactosidase</fullName>
        <ecNumber evidence="3 7">3.2.1.22</ecNumber>
    </recommendedName>
    <alternativeName>
        <fullName evidence="7">Melibiase</fullName>
    </alternativeName>
</protein>
<comment type="catalytic activity">
    <reaction evidence="1 7">
        <text>Hydrolysis of terminal, non-reducing alpha-D-galactose residues in alpha-D-galactosides, including galactose oligosaccharides, galactomannans and galactolipids.</text>
        <dbReference type="EC" id="3.2.1.22"/>
    </reaction>
</comment>
<dbReference type="SUPFAM" id="SSF51445">
    <property type="entry name" value="(Trans)glycosidases"/>
    <property type="match status" value="1"/>
</dbReference>
<dbReference type="InterPro" id="IPR013785">
    <property type="entry name" value="Aldolase_TIM"/>
</dbReference>
<dbReference type="InterPro" id="IPR041233">
    <property type="entry name" value="Melibiase_C"/>
</dbReference>
<feature type="transmembrane region" description="Helical" evidence="8">
    <location>
        <begin position="360"/>
        <end position="382"/>
    </location>
</feature>
<evidence type="ECO:0000256" key="1">
    <source>
        <dbReference type="ARBA" id="ARBA00001255"/>
    </source>
</evidence>
<keyword evidence="8" id="KW-1133">Transmembrane helix</keyword>
<accession>A0A0M0JRF5</accession>
<keyword evidence="8" id="KW-0812">Transmembrane</keyword>
<keyword evidence="4 9" id="KW-0732">Signal</keyword>
<dbReference type="Pfam" id="PF17801">
    <property type="entry name" value="Melibiase_C"/>
    <property type="match status" value="1"/>
</dbReference>
<keyword evidence="5 7" id="KW-0378">Hydrolase</keyword>
<dbReference type="AlphaFoldDB" id="A0A0M0JRF5"/>
<evidence type="ECO:0000256" key="6">
    <source>
        <dbReference type="ARBA" id="ARBA00023295"/>
    </source>
</evidence>
<evidence type="ECO:0000256" key="5">
    <source>
        <dbReference type="ARBA" id="ARBA00022801"/>
    </source>
</evidence>
<dbReference type="PRINTS" id="PR00740">
    <property type="entry name" value="GLHYDRLASE27"/>
</dbReference>
<dbReference type="Proteomes" id="UP000037460">
    <property type="component" value="Unassembled WGS sequence"/>
</dbReference>
<dbReference type="InterPro" id="IPR017853">
    <property type="entry name" value="GH"/>
</dbReference>
<evidence type="ECO:0000256" key="4">
    <source>
        <dbReference type="ARBA" id="ARBA00022729"/>
    </source>
</evidence>
<feature type="signal peptide" evidence="9">
    <location>
        <begin position="1"/>
        <end position="21"/>
    </location>
</feature>
<evidence type="ECO:0000259" key="10">
    <source>
        <dbReference type="Pfam" id="PF17801"/>
    </source>
</evidence>
<dbReference type="Gene3D" id="3.20.20.70">
    <property type="entry name" value="Aldolase class I"/>
    <property type="match status" value="1"/>
</dbReference>
<dbReference type="EMBL" id="JWZX01002452">
    <property type="protein sequence ID" value="KOO29181.1"/>
    <property type="molecule type" value="Genomic_DNA"/>
</dbReference>
<evidence type="ECO:0000256" key="7">
    <source>
        <dbReference type="RuleBase" id="RU361168"/>
    </source>
</evidence>
<comment type="similarity">
    <text evidence="2 7">Belongs to the glycosyl hydrolase 27 family.</text>
</comment>
<evidence type="ECO:0000256" key="9">
    <source>
        <dbReference type="SAM" id="SignalP"/>
    </source>
</evidence>
<gene>
    <name evidence="11" type="ORF">Ctob_007970</name>
</gene>
<evidence type="ECO:0000256" key="3">
    <source>
        <dbReference type="ARBA" id="ARBA00012755"/>
    </source>
</evidence>
<dbReference type="Gene3D" id="2.60.40.1180">
    <property type="entry name" value="Golgi alpha-mannosidase II"/>
    <property type="match status" value="1"/>
</dbReference>
<dbReference type="InterPro" id="IPR002241">
    <property type="entry name" value="Glyco_hydro_27"/>
</dbReference>
<keyword evidence="7" id="KW-1015">Disulfide bond</keyword>
<sequence>MTSPSFMRPLLALAMGHTIVALDNGLGLTPAMGYNTWNDFRCSPEMNAKAVMALADKMDELGLVKLGYRYLNLDDCWQLEELSDTGELQPDPVAFPEGMKPVVDYVHSRGLLLGLYSCRGWKTCAFRGASSGHEAIHARQFAQWGVDYLKHDSCWASGERSAAFAQYAAMRDALNATGRPILYSLCGWSSWYSPEGAKLGNSWRISADCDEWANVYVAVRTNELLAAYAGPGAFNDPDMLLGSSPNAPAHLTPMQVQSQFSLWAVMAAPLLIGSRLLSMPASDLATYTNDEVIAVSQDALGQQGRVVWSNCPPYVPRDNWWNSPWSMPFDVCCMWTRALATAAAVLFTMAATCRRFAPRCGAYVLLPLGLFCALYIAVLWSFRPRTHECQQVWARPLADGAQAVCFVNFAQAPARVACDANCLGAMGFSKGGTVRVRDLVRRVDVPVTTLGDDALAVDLEGDGDSALWRVLERR</sequence>
<dbReference type="OrthoDB" id="5795902at2759"/>
<keyword evidence="8" id="KW-0472">Membrane</keyword>
<keyword evidence="12" id="KW-1185">Reference proteome</keyword>
<organism evidence="11 12">
    <name type="scientific">Chrysochromulina tobinii</name>
    <dbReference type="NCBI Taxonomy" id="1460289"/>
    <lineage>
        <taxon>Eukaryota</taxon>
        <taxon>Haptista</taxon>
        <taxon>Haptophyta</taxon>
        <taxon>Prymnesiophyceae</taxon>
        <taxon>Prymnesiales</taxon>
        <taxon>Chrysochromulinaceae</taxon>
        <taxon>Chrysochromulina</taxon>
    </lineage>
</organism>
<dbReference type="CDD" id="cd14792">
    <property type="entry name" value="GH27"/>
    <property type="match status" value="1"/>
</dbReference>